<comment type="caution">
    <text evidence="1">The sequence shown here is derived from an EMBL/GenBank/DDBJ whole genome shotgun (WGS) entry which is preliminary data.</text>
</comment>
<name>A0A2A8D3A7_9BACT</name>
<evidence type="ECO:0008006" key="3">
    <source>
        <dbReference type="Google" id="ProtNLM"/>
    </source>
</evidence>
<keyword evidence="2" id="KW-1185">Reference proteome</keyword>
<dbReference type="Proteomes" id="UP000220102">
    <property type="component" value="Unassembled WGS sequence"/>
</dbReference>
<protein>
    <recommendedName>
        <fullName evidence="3">Lipocalin-like domain-containing protein</fullName>
    </recommendedName>
</protein>
<accession>A0A2A8D3A7</accession>
<gene>
    <name evidence="1" type="ORF">CRI94_03595</name>
</gene>
<organism evidence="1 2">
    <name type="scientific">Longibacter salinarum</name>
    <dbReference type="NCBI Taxonomy" id="1850348"/>
    <lineage>
        <taxon>Bacteria</taxon>
        <taxon>Pseudomonadati</taxon>
        <taxon>Rhodothermota</taxon>
        <taxon>Rhodothermia</taxon>
        <taxon>Rhodothermales</taxon>
        <taxon>Salisaetaceae</taxon>
        <taxon>Longibacter</taxon>
    </lineage>
</organism>
<evidence type="ECO:0000313" key="1">
    <source>
        <dbReference type="EMBL" id="PEN15371.1"/>
    </source>
</evidence>
<dbReference type="EMBL" id="PDEQ01000001">
    <property type="protein sequence ID" value="PEN15371.1"/>
    <property type="molecule type" value="Genomic_DNA"/>
</dbReference>
<reference evidence="1 2" key="1">
    <citation type="submission" date="2017-10" db="EMBL/GenBank/DDBJ databases">
        <title>Draft genome of Longibacter Salinarum.</title>
        <authorList>
            <person name="Goh K.M."/>
            <person name="Shamsir M.S."/>
            <person name="Lim S.W."/>
        </authorList>
    </citation>
    <scope>NUCLEOTIDE SEQUENCE [LARGE SCALE GENOMIC DNA]</scope>
    <source>
        <strain evidence="1 2">KCTC 52045</strain>
    </source>
</reference>
<sequence length="157" mass="16854">MIRVAILLALAACWAGCDSGTSKSESQYRALTGTWEVVSLRASGVSYTTEIGTRYDSLQMTFADSTAGRTYDLQGTQDAREILAVSGRVQLLDVESIALTSGLPDPVLLTYDITQSRRATLTVPPGPNTGADGLLETLLPQGSWAESQSVELRLERL</sequence>
<proteinExistence type="predicted"/>
<evidence type="ECO:0000313" key="2">
    <source>
        <dbReference type="Proteomes" id="UP000220102"/>
    </source>
</evidence>
<dbReference type="AlphaFoldDB" id="A0A2A8D3A7"/>